<keyword evidence="3" id="KW-1185">Reference proteome</keyword>
<dbReference type="EMBL" id="CP097638">
    <property type="protein sequence ID" value="URI12044.1"/>
    <property type="molecule type" value="Genomic_DNA"/>
</dbReference>
<comment type="similarity">
    <text evidence="1">Belongs to the antirestriction protein family.</text>
</comment>
<geneLocation type="plasmid" evidence="2 3">
    <name>B</name>
</geneLocation>
<dbReference type="InterPro" id="IPR004914">
    <property type="entry name" value="Antirestrict"/>
</dbReference>
<evidence type="ECO:0000313" key="2">
    <source>
        <dbReference type="EMBL" id="URI12044.1"/>
    </source>
</evidence>
<dbReference type="Pfam" id="PF03230">
    <property type="entry name" value="Antirestrict"/>
    <property type="match status" value="1"/>
</dbReference>
<dbReference type="Gene3D" id="3.30.70.3580">
    <property type="entry name" value="Antirestriction protein"/>
    <property type="match status" value="1"/>
</dbReference>
<dbReference type="InterPro" id="IPR042297">
    <property type="entry name" value="Antirestriction_sf"/>
</dbReference>
<organism evidence="2 3">
    <name type="scientific">Aquincola tertiaricarbonis</name>
    <dbReference type="NCBI Taxonomy" id="391953"/>
    <lineage>
        <taxon>Bacteria</taxon>
        <taxon>Pseudomonadati</taxon>
        <taxon>Pseudomonadota</taxon>
        <taxon>Betaproteobacteria</taxon>
        <taxon>Burkholderiales</taxon>
        <taxon>Sphaerotilaceae</taxon>
        <taxon>Aquincola</taxon>
    </lineage>
</organism>
<protein>
    <submittedName>
        <fullName evidence="2">Antirestriction protein</fullName>
    </submittedName>
</protein>
<gene>
    <name evidence="2" type="ORF">MW290_32905</name>
</gene>
<evidence type="ECO:0000313" key="3">
    <source>
        <dbReference type="Proteomes" id="UP001056201"/>
    </source>
</evidence>
<proteinExistence type="inferred from homology"/>
<name>A0ABY4SLM0_AQUTE</name>
<dbReference type="Proteomes" id="UP001056201">
    <property type="component" value="Plasmid B"/>
</dbReference>
<keyword evidence="2" id="KW-0614">Plasmid</keyword>
<dbReference type="RefSeq" id="WP_250200214.1">
    <property type="nucleotide sequence ID" value="NZ_CP097638.1"/>
</dbReference>
<reference evidence="2" key="1">
    <citation type="submission" date="2022-05" db="EMBL/GenBank/DDBJ databases">
        <title>An RpoN-dependent PEP-CTERM gene is involved in floc formation of an Aquincola tertiaricarbonis strain.</title>
        <authorList>
            <person name="Qiu D."/>
            <person name="Xia M."/>
        </authorList>
    </citation>
    <scope>NUCLEOTIDE SEQUENCE</scope>
    <source>
        <strain evidence="2">RN12</strain>
        <plasmid evidence="2">B</plasmid>
    </source>
</reference>
<sequence length="151" mass="16625">MNHDSLSFALAPCQANDGDARITASIVPAKQRVDFLPRHFGARAMMKFEMSVYDWMGNLCPSYRGGFWNYVELSNGGAFMYPAGVDAFEFTVEGNGFHGTVSAEVAGIIATTFALNGMLWQGWDSLNAKYELLLEFIGGHPDAMTIRRALD</sequence>
<accession>A0ABY4SLM0</accession>
<evidence type="ECO:0000256" key="1">
    <source>
        <dbReference type="ARBA" id="ARBA00008618"/>
    </source>
</evidence>